<dbReference type="InterPro" id="IPR014721">
    <property type="entry name" value="Ribsml_uS5_D2-typ_fold_subgr"/>
</dbReference>
<evidence type="ECO:0000256" key="6">
    <source>
        <dbReference type="ARBA" id="ARBA00035255"/>
    </source>
</evidence>
<evidence type="ECO:0000256" key="4">
    <source>
        <dbReference type="ARBA" id="ARBA00022980"/>
    </source>
</evidence>
<sequence>MSNRAPPQRELPPWEPKTRLGLQVAQGTITSLEEIFQNGWKLKEGEIVRALVPDIRDVVINVGIVQKQTDAGEMTRFAAIVAIGNDAGWFGLGRGKARQMRSAIDKGINEALLHTIPIKLGCGSWECKCDKLHSIPVKAVGKAGSVRVEIYPGPRGLGLVAGEKVKRLLSLAGVKDAWTKTYGATSTASSVANAVYDAFKQTHRFTTTTG</sequence>
<dbReference type="GO" id="GO:0019843">
    <property type="term" value="F:rRNA binding"/>
    <property type="evidence" value="ECO:0007669"/>
    <property type="project" value="UniProtKB-KW"/>
</dbReference>
<dbReference type="SUPFAM" id="SSF54768">
    <property type="entry name" value="dsRNA-binding domain-like"/>
    <property type="match status" value="1"/>
</dbReference>
<dbReference type="InterPro" id="IPR005711">
    <property type="entry name" value="Ribosomal_uS5_euk/arc"/>
</dbReference>
<evidence type="ECO:0000256" key="2">
    <source>
        <dbReference type="ARBA" id="ARBA00022730"/>
    </source>
</evidence>
<keyword evidence="5" id="KW-0687">Ribonucleoprotein</keyword>
<dbReference type="PANTHER" id="PTHR13718">
    <property type="entry name" value="RIBOSOMAL S SUBUNIT"/>
    <property type="match status" value="1"/>
</dbReference>
<comment type="similarity">
    <text evidence="1">Belongs to the universal ribosomal protein uS5 family.</text>
</comment>
<accession>B3T585</accession>
<feature type="domain" description="S5 DRBM" evidence="7">
    <location>
        <begin position="55"/>
        <end position="118"/>
    </location>
</feature>
<dbReference type="InterPro" id="IPR047866">
    <property type="entry name" value="Ribosomal_uS5_arc"/>
</dbReference>
<dbReference type="NCBIfam" id="NF003125">
    <property type="entry name" value="PRK04044.1"/>
    <property type="match status" value="1"/>
</dbReference>
<reference evidence="8" key="1">
    <citation type="journal article" date="2008" name="ISME J.">
        <title>Genomic patterns of recombination, clonal divergence and environment in marine microbial populations.</title>
        <authorList>
            <person name="Konstantinidis K.T."/>
            <person name="Delong E.F."/>
        </authorList>
    </citation>
    <scope>NUCLEOTIDE SEQUENCE</scope>
</reference>
<dbReference type="InterPro" id="IPR013810">
    <property type="entry name" value="Ribosomal_uS5_N"/>
</dbReference>
<keyword evidence="4 8" id="KW-0689">Ribosomal protein</keyword>
<dbReference type="Pfam" id="PF03719">
    <property type="entry name" value="Ribosomal_S5_C"/>
    <property type="match status" value="1"/>
</dbReference>
<dbReference type="PROSITE" id="PS50881">
    <property type="entry name" value="S5_DSRBD"/>
    <property type="match status" value="1"/>
</dbReference>
<dbReference type="GO" id="GO:0003735">
    <property type="term" value="F:structural constituent of ribosome"/>
    <property type="evidence" value="ECO:0007669"/>
    <property type="project" value="InterPro"/>
</dbReference>
<dbReference type="Gene3D" id="3.30.160.20">
    <property type="match status" value="1"/>
</dbReference>
<name>B3T585_9ZZZZ</name>
<dbReference type="GO" id="GO:1990904">
    <property type="term" value="C:ribonucleoprotein complex"/>
    <property type="evidence" value="ECO:0007669"/>
    <property type="project" value="UniProtKB-KW"/>
</dbReference>
<evidence type="ECO:0000313" key="8">
    <source>
        <dbReference type="EMBL" id="ABZ07744.1"/>
    </source>
</evidence>
<dbReference type="InterPro" id="IPR005324">
    <property type="entry name" value="Ribosomal_uS5_C"/>
</dbReference>
<dbReference type="InterPro" id="IPR020568">
    <property type="entry name" value="Ribosomal_Su5_D2-typ_SF"/>
</dbReference>
<gene>
    <name evidence="8" type="ORF">ALOHA_HF4000ANIW141A21ctg1g29</name>
</gene>
<dbReference type="InterPro" id="IPR000851">
    <property type="entry name" value="Ribosomal_uS5"/>
</dbReference>
<keyword evidence="3" id="KW-0694">RNA-binding</keyword>
<evidence type="ECO:0000256" key="1">
    <source>
        <dbReference type="ARBA" id="ARBA00008945"/>
    </source>
</evidence>
<dbReference type="AlphaFoldDB" id="B3T585"/>
<organism evidence="8">
    <name type="scientific">uncultured marine microorganism HF4000_ANIW141A21</name>
    <dbReference type="NCBI Taxonomy" id="455535"/>
    <lineage>
        <taxon>unclassified sequences</taxon>
        <taxon>environmental samples</taxon>
    </lineage>
</organism>
<proteinExistence type="inferred from homology"/>
<keyword evidence="2" id="KW-0699">rRNA-binding</keyword>
<protein>
    <recommendedName>
        <fullName evidence="6">Small ribosomal subunit protein uS5</fullName>
    </recommendedName>
</protein>
<dbReference type="Gene3D" id="3.30.230.10">
    <property type="match status" value="1"/>
</dbReference>
<evidence type="ECO:0000259" key="7">
    <source>
        <dbReference type="PROSITE" id="PS50881"/>
    </source>
</evidence>
<dbReference type="EMBL" id="EU016608">
    <property type="protein sequence ID" value="ABZ07744.1"/>
    <property type="molecule type" value="Genomic_DNA"/>
</dbReference>
<dbReference type="SUPFAM" id="SSF54211">
    <property type="entry name" value="Ribosomal protein S5 domain 2-like"/>
    <property type="match status" value="1"/>
</dbReference>
<dbReference type="NCBIfam" id="TIGR01020">
    <property type="entry name" value="uS5_euk_arch"/>
    <property type="match status" value="1"/>
</dbReference>
<dbReference type="PANTHER" id="PTHR13718:SF4">
    <property type="entry name" value="40S RIBOSOMAL PROTEIN S2"/>
    <property type="match status" value="1"/>
</dbReference>
<dbReference type="Pfam" id="PF00333">
    <property type="entry name" value="Ribosomal_S5"/>
    <property type="match status" value="1"/>
</dbReference>
<evidence type="ECO:0000256" key="3">
    <source>
        <dbReference type="ARBA" id="ARBA00022884"/>
    </source>
</evidence>
<evidence type="ECO:0000256" key="5">
    <source>
        <dbReference type="ARBA" id="ARBA00023274"/>
    </source>
</evidence>
<dbReference type="FunFam" id="3.30.230.10:FF:000004">
    <property type="entry name" value="40S ribosomal protein S2"/>
    <property type="match status" value="1"/>
</dbReference>